<dbReference type="AlphaFoldDB" id="A0A5J5C835"/>
<gene>
    <name evidence="2" type="ORF">FQN60_005283</name>
</gene>
<name>A0A5J5C835_9PERO</name>
<evidence type="ECO:0000313" key="3">
    <source>
        <dbReference type="Proteomes" id="UP000327493"/>
    </source>
</evidence>
<feature type="non-terminal residue" evidence="2">
    <location>
        <position position="92"/>
    </location>
</feature>
<proteinExistence type="predicted"/>
<dbReference type="PROSITE" id="PS50878">
    <property type="entry name" value="RT_POL"/>
    <property type="match status" value="1"/>
</dbReference>
<reference evidence="2 3" key="1">
    <citation type="submission" date="2019-08" db="EMBL/GenBank/DDBJ databases">
        <title>A chromosome-level genome assembly, high-density linkage maps, and genome scans reveal the genomic architecture of hybrid incompatibilities underlying speciation via character displacement in darters (Percidae: Etheostominae).</title>
        <authorList>
            <person name="Moran R.L."/>
            <person name="Catchen J.M."/>
            <person name="Fuller R.C."/>
        </authorList>
    </citation>
    <scope>NUCLEOTIDE SEQUENCE [LARGE SCALE GENOMIC DNA]</scope>
    <source>
        <strain evidence="2">EspeVRDwgs_2016</strain>
        <tissue evidence="2">Muscle</tissue>
    </source>
</reference>
<feature type="domain" description="Reverse transcriptase" evidence="1">
    <location>
        <begin position="1"/>
        <end position="92"/>
    </location>
</feature>
<evidence type="ECO:0000259" key="1">
    <source>
        <dbReference type="PROSITE" id="PS50878"/>
    </source>
</evidence>
<protein>
    <recommendedName>
        <fullName evidence="1">Reverse transcriptase domain-containing protein</fullName>
    </recommendedName>
</protein>
<organism evidence="2 3">
    <name type="scientific">Etheostoma spectabile</name>
    <name type="common">orangethroat darter</name>
    <dbReference type="NCBI Taxonomy" id="54343"/>
    <lineage>
        <taxon>Eukaryota</taxon>
        <taxon>Metazoa</taxon>
        <taxon>Chordata</taxon>
        <taxon>Craniata</taxon>
        <taxon>Vertebrata</taxon>
        <taxon>Euteleostomi</taxon>
        <taxon>Actinopterygii</taxon>
        <taxon>Neopterygii</taxon>
        <taxon>Teleostei</taxon>
        <taxon>Neoteleostei</taxon>
        <taxon>Acanthomorphata</taxon>
        <taxon>Eupercaria</taxon>
        <taxon>Perciformes</taxon>
        <taxon>Percoidei</taxon>
        <taxon>Percidae</taxon>
        <taxon>Etheostomatinae</taxon>
        <taxon>Etheostoma</taxon>
    </lineage>
</organism>
<dbReference type="EMBL" id="VOFY01001852">
    <property type="protein sequence ID" value="KAA8577847.1"/>
    <property type="molecule type" value="Genomic_DNA"/>
</dbReference>
<accession>A0A5J5C835</accession>
<keyword evidence="3" id="KW-1185">Reference proteome</keyword>
<sequence length="92" mass="9935">MLTLFTRAYCPRSRSASVIAGSSSAASTSSSTRPTVLVINATVGYKKIKYGVPQGSVLGPRLFSLYLLPLGLIHKNGISFHIYVDDTQIYLP</sequence>
<dbReference type="Proteomes" id="UP000327493">
    <property type="component" value="Unassembled WGS sequence"/>
</dbReference>
<dbReference type="InterPro" id="IPR000477">
    <property type="entry name" value="RT_dom"/>
</dbReference>
<comment type="caution">
    <text evidence="2">The sequence shown here is derived from an EMBL/GenBank/DDBJ whole genome shotgun (WGS) entry which is preliminary data.</text>
</comment>
<evidence type="ECO:0000313" key="2">
    <source>
        <dbReference type="EMBL" id="KAA8577847.1"/>
    </source>
</evidence>